<dbReference type="OrthoDB" id="6777154at2759"/>
<organism evidence="3 4">
    <name type="scientific">Acanthoscelides obtectus</name>
    <name type="common">Bean weevil</name>
    <name type="synonym">Bruchus obtectus</name>
    <dbReference type="NCBI Taxonomy" id="200917"/>
    <lineage>
        <taxon>Eukaryota</taxon>
        <taxon>Metazoa</taxon>
        <taxon>Ecdysozoa</taxon>
        <taxon>Arthropoda</taxon>
        <taxon>Hexapoda</taxon>
        <taxon>Insecta</taxon>
        <taxon>Pterygota</taxon>
        <taxon>Neoptera</taxon>
        <taxon>Endopterygota</taxon>
        <taxon>Coleoptera</taxon>
        <taxon>Polyphaga</taxon>
        <taxon>Cucujiformia</taxon>
        <taxon>Chrysomeloidea</taxon>
        <taxon>Chrysomelidae</taxon>
        <taxon>Bruchinae</taxon>
        <taxon>Bruchini</taxon>
        <taxon>Acanthoscelides</taxon>
    </lineage>
</organism>
<evidence type="ECO:0000313" key="3">
    <source>
        <dbReference type="EMBL" id="CAH2008775.1"/>
    </source>
</evidence>
<accession>A0A9P0M7N6</accession>
<dbReference type="Pfam" id="PF08385">
    <property type="entry name" value="DHC_N1"/>
    <property type="match status" value="1"/>
</dbReference>
<dbReference type="GO" id="GO:0005858">
    <property type="term" value="C:axonemal dynein complex"/>
    <property type="evidence" value="ECO:0007669"/>
    <property type="project" value="TreeGrafter"/>
</dbReference>
<evidence type="ECO:0000313" key="4">
    <source>
        <dbReference type="Proteomes" id="UP001152888"/>
    </source>
</evidence>
<dbReference type="AlphaFoldDB" id="A0A9P0M7N6"/>
<keyword evidence="4" id="KW-1185">Reference proteome</keyword>
<name>A0A9P0M7N6_ACAOB</name>
<reference evidence="3" key="1">
    <citation type="submission" date="2022-03" db="EMBL/GenBank/DDBJ databases">
        <authorList>
            <person name="Sayadi A."/>
        </authorList>
    </citation>
    <scope>NUCLEOTIDE SEQUENCE</scope>
</reference>
<dbReference type="InterPro" id="IPR013594">
    <property type="entry name" value="Dynein_heavy_tail"/>
</dbReference>
<feature type="coiled-coil region" evidence="1">
    <location>
        <begin position="72"/>
        <end position="113"/>
    </location>
</feature>
<dbReference type="Proteomes" id="UP001152888">
    <property type="component" value="Unassembled WGS sequence"/>
</dbReference>
<dbReference type="PANTHER" id="PTHR46532:SF15">
    <property type="entry name" value="CYTOPLASMIC DYNEIN 2 HEAVY CHAIN 1"/>
    <property type="match status" value="1"/>
</dbReference>
<sequence length="205" mass="24080">MLNTRQLIYEFSRYSELLSRPVLKHELLSERQYLLSLLFDYIKQIQSETISESPVINTRYDIPQIVKEITQVRQLESRAKEVQNVANKLLSDLQSYEDLMPLANETMKDLKQQHNELFETWASDVIEHIKANRLSLKESEPVVQFSKKKLMEVNYSPRLVVLISEVRQLKAMGYQIPPIIEQTSDHAKKFMKHARTLEQIANFTT</sequence>
<comment type="caution">
    <text evidence="3">The sequence shown here is derived from an EMBL/GenBank/DDBJ whole genome shotgun (WGS) entry which is preliminary data.</text>
</comment>
<keyword evidence="1" id="KW-0175">Coiled coil</keyword>
<dbReference type="GO" id="GO:0051959">
    <property type="term" value="F:dynein light intermediate chain binding"/>
    <property type="evidence" value="ECO:0007669"/>
    <property type="project" value="InterPro"/>
</dbReference>
<protein>
    <recommendedName>
        <fullName evidence="2">Dynein heavy chain tail domain-containing protein</fullName>
    </recommendedName>
</protein>
<evidence type="ECO:0000259" key="2">
    <source>
        <dbReference type="Pfam" id="PF08385"/>
    </source>
</evidence>
<dbReference type="PANTHER" id="PTHR46532">
    <property type="entry name" value="MALE FERTILITY FACTOR KL5"/>
    <property type="match status" value="1"/>
</dbReference>
<proteinExistence type="predicted"/>
<evidence type="ECO:0000256" key="1">
    <source>
        <dbReference type="SAM" id="Coils"/>
    </source>
</evidence>
<dbReference type="GO" id="GO:0045505">
    <property type="term" value="F:dynein intermediate chain binding"/>
    <property type="evidence" value="ECO:0007669"/>
    <property type="project" value="InterPro"/>
</dbReference>
<dbReference type="GO" id="GO:0007018">
    <property type="term" value="P:microtubule-based movement"/>
    <property type="evidence" value="ECO:0007669"/>
    <property type="project" value="InterPro"/>
</dbReference>
<dbReference type="InterPro" id="IPR026983">
    <property type="entry name" value="DHC"/>
</dbReference>
<gene>
    <name evidence="3" type="ORF">ACAOBT_LOCUS30440</name>
</gene>
<feature type="domain" description="Dynein heavy chain tail" evidence="2">
    <location>
        <begin position="6"/>
        <end position="201"/>
    </location>
</feature>
<dbReference type="EMBL" id="CAKOFQ010007831">
    <property type="protein sequence ID" value="CAH2008775.1"/>
    <property type="molecule type" value="Genomic_DNA"/>
</dbReference>